<dbReference type="GeneID" id="61385068"/>
<evidence type="ECO:0000256" key="1">
    <source>
        <dbReference type="SAM" id="SignalP"/>
    </source>
</evidence>
<dbReference type="EMBL" id="JAVDNV010000013">
    <property type="protein sequence ID" value="MDQ2310956.1"/>
    <property type="molecule type" value="Genomic_DNA"/>
</dbReference>
<evidence type="ECO:0000313" key="3">
    <source>
        <dbReference type="EMBL" id="MDQ2310956.1"/>
    </source>
</evidence>
<dbReference type="Gene3D" id="1.20.1270.180">
    <property type="match status" value="1"/>
</dbReference>
<feature type="signal peptide" evidence="1">
    <location>
        <begin position="1"/>
        <end position="23"/>
    </location>
</feature>
<dbReference type="InterPro" id="IPR009739">
    <property type="entry name" value="LprI-like_N"/>
</dbReference>
<accession>A0AAW8HTR0</accession>
<comment type="caution">
    <text evidence="3">The sequence shown here is derived from an EMBL/GenBank/DDBJ whole genome shotgun (WGS) entry which is preliminary data.</text>
</comment>
<protein>
    <submittedName>
        <fullName evidence="3">Lysozyme inhibitor LprI family protein</fullName>
    </submittedName>
</protein>
<feature type="domain" description="Lysozyme inhibitor LprI-like N-terminal" evidence="2">
    <location>
        <begin position="39"/>
        <end position="142"/>
    </location>
</feature>
<name>A0AAW8HTR0_PLUGE</name>
<dbReference type="RefSeq" id="WP_043083880.1">
    <property type="nucleotide sequence ID" value="NZ_CBCSIS010000013.1"/>
</dbReference>
<gene>
    <name evidence="3" type="ORF">RBJ30_17885</name>
</gene>
<reference evidence="3" key="1">
    <citation type="submission" date="2023-08" db="EMBL/GenBank/DDBJ databases">
        <title>WGS of pathogenic bacterial species, Los Angeles County Public Health Laboratories.</title>
        <authorList>
            <person name="Garrigues J.M."/>
            <person name="Green N.M."/>
        </authorList>
    </citation>
    <scope>NUCLEOTIDE SEQUENCE</scope>
    <source>
        <strain evidence="3">LACPHL-BACT-2023-00068</strain>
    </source>
</reference>
<evidence type="ECO:0000259" key="2">
    <source>
        <dbReference type="Pfam" id="PF07007"/>
    </source>
</evidence>
<dbReference type="AlphaFoldDB" id="A0AAW8HTR0"/>
<feature type="chain" id="PRO_5044477803" evidence="1">
    <location>
        <begin position="24"/>
        <end position="153"/>
    </location>
</feature>
<keyword evidence="1" id="KW-0732">Signal</keyword>
<evidence type="ECO:0000313" key="4">
    <source>
        <dbReference type="Proteomes" id="UP001236270"/>
    </source>
</evidence>
<proteinExistence type="predicted"/>
<dbReference type="Proteomes" id="UP001236270">
    <property type="component" value="Unassembled WGS sequence"/>
</dbReference>
<dbReference type="KEGG" id="pge:LG71_16480"/>
<dbReference type="Pfam" id="PF07007">
    <property type="entry name" value="LprI"/>
    <property type="match status" value="1"/>
</dbReference>
<sequence length="153" mass="17560">MSKLFAQIVFFLACPAIVINAYADSISNSIVRNKDIELCVKKNGSIDSECLSSVSKKTENELNQEYQNKLKEISSYDYSQWWMGQKKQREEMKESFIRSQTLWDKYREEYCKSASTGGEGVDGYSLIVLSCQTNMAIRRIEEIKMVHPDLSDG</sequence>
<organism evidence="3 4">
    <name type="scientific">Pluralibacter gergoviae</name>
    <name type="common">Enterobacter gergoviae</name>
    <dbReference type="NCBI Taxonomy" id="61647"/>
    <lineage>
        <taxon>Bacteria</taxon>
        <taxon>Pseudomonadati</taxon>
        <taxon>Pseudomonadota</taxon>
        <taxon>Gammaproteobacteria</taxon>
        <taxon>Enterobacterales</taxon>
        <taxon>Enterobacteriaceae</taxon>
        <taxon>Pluralibacter</taxon>
    </lineage>
</organism>